<comment type="caution">
    <text evidence="10">The sequence shown here is derived from an EMBL/GenBank/DDBJ whole genome shotgun (WGS) entry which is preliminary data.</text>
</comment>
<dbReference type="Proteomes" id="UP001344447">
    <property type="component" value="Unassembled WGS sequence"/>
</dbReference>
<evidence type="ECO:0000256" key="9">
    <source>
        <dbReference type="SAM" id="Phobius"/>
    </source>
</evidence>
<keyword evidence="6 9" id="KW-1133">Transmembrane helix</keyword>
<keyword evidence="8 9" id="KW-0472">Membrane</keyword>
<feature type="transmembrane region" description="Helical" evidence="9">
    <location>
        <begin position="92"/>
        <end position="110"/>
    </location>
</feature>
<proteinExistence type="inferred from homology"/>
<evidence type="ECO:0000256" key="7">
    <source>
        <dbReference type="ARBA" id="ARBA00023128"/>
    </source>
</evidence>
<name>A0AAN7TSY2_9MYCE</name>
<comment type="subcellular location">
    <subcellularLocation>
        <location evidence="1">Mitochondrion inner membrane</location>
    </subcellularLocation>
</comment>
<comment type="similarity">
    <text evidence="2">Belongs to the COX20 family.</text>
</comment>
<evidence type="ECO:0000256" key="2">
    <source>
        <dbReference type="ARBA" id="ARBA00009575"/>
    </source>
</evidence>
<keyword evidence="11" id="KW-1185">Reference proteome</keyword>
<evidence type="ECO:0000256" key="5">
    <source>
        <dbReference type="ARBA" id="ARBA00022792"/>
    </source>
</evidence>
<accession>A0AAN7TSY2</accession>
<dbReference type="AlphaFoldDB" id="A0AAN7TSY2"/>
<keyword evidence="4 9" id="KW-0812">Transmembrane</keyword>
<evidence type="ECO:0000313" key="11">
    <source>
        <dbReference type="Proteomes" id="UP001344447"/>
    </source>
</evidence>
<protein>
    <recommendedName>
        <fullName evidence="3">Cytochrome c oxidase assembly protein COX20, mitochondrial</fullName>
    </recommendedName>
</protein>
<keyword evidence="7" id="KW-0496">Mitochondrion</keyword>
<evidence type="ECO:0000256" key="6">
    <source>
        <dbReference type="ARBA" id="ARBA00022989"/>
    </source>
</evidence>
<dbReference type="EMBL" id="JAVFKY010000003">
    <property type="protein sequence ID" value="KAK5578994.1"/>
    <property type="molecule type" value="Genomic_DNA"/>
</dbReference>
<dbReference type="PANTHER" id="PTHR31586">
    <property type="entry name" value="CYTOCHROME C OXIDASE PROTEIN 20"/>
    <property type="match status" value="1"/>
</dbReference>
<sequence>MSENNNGGRVQPIENNDNIHMYNLPTTQTNQVDRVETNKGLLDGILNIKVSEVPCFKSSMLYAVGSGMGVLAFTSLIPILRTKKFGPPDFGIWTFLGVASLSWPICDYNHRLHNKRVKLLMDAQVAEMNRKMKEKKDETEK</sequence>
<evidence type="ECO:0000256" key="1">
    <source>
        <dbReference type="ARBA" id="ARBA00004273"/>
    </source>
</evidence>
<dbReference type="GO" id="GO:0005743">
    <property type="term" value="C:mitochondrial inner membrane"/>
    <property type="evidence" value="ECO:0007669"/>
    <property type="project" value="UniProtKB-SubCell"/>
</dbReference>
<reference evidence="10 11" key="1">
    <citation type="submission" date="2023-11" db="EMBL/GenBank/DDBJ databases">
        <title>Dfirmibasis_genome.</title>
        <authorList>
            <person name="Edelbroek B."/>
            <person name="Kjellin J."/>
            <person name="Jerlstrom-Hultqvist J."/>
            <person name="Soderbom F."/>
        </authorList>
    </citation>
    <scope>NUCLEOTIDE SEQUENCE [LARGE SCALE GENOMIC DNA]</scope>
    <source>
        <strain evidence="10 11">TNS-C-14</strain>
    </source>
</reference>
<gene>
    <name evidence="10" type="ORF">RB653_008670</name>
</gene>
<dbReference type="Pfam" id="PF12597">
    <property type="entry name" value="Cox20"/>
    <property type="match status" value="1"/>
</dbReference>
<feature type="transmembrane region" description="Helical" evidence="9">
    <location>
        <begin position="59"/>
        <end position="80"/>
    </location>
</feature>
<dbReference type="InterPro" id="IPR022533">
    <property type="entry name" value="Cox20"/>
</dbReference>
<dbReference type="PANTHER" id="PTHR31586:SF1">
    <property type="entry name" value="CYTOCHROME C OXIDASE ASSEMBLY PROTEIN COX20, MITOCHONDRIAL"/>
    <property type="match status" value="1"/>
</dbReference>
<evidence type="ECO:0000313" key="10">
    <source>
        <dbReference type="EMBL" id="KAK5578994.1"/>
    </source>
</evidence>
<evidence type="ECO:0000256" key="3">
    <source>
        <dbReference type="ARBA" id="ARBA00017689"/>
    </source>
</evidence>
<organism evidence="10 11">
    <name type="scientific">Dictyostelium firmibasis</name>
    <dbReference type="NCBI Taxonomy" id="79012"/>
    <lineage>
        <taxon>Eukaryota</taxon>
        <taxon>Amoebozoa</taxon>
        <taxon>Evosea</taxon>
        <taxon>Eumycetozoa</taxon>
        <taxon>Dictyostelia</taxon>
        <taxon>Dictyosteliales</taxon>
        <taxon>Dictyosteliaceae</taxon>
        <taxon>Dictyostelium</taxon>
    </lineage>
</organism>
<dbReference type="GO" id="GO:0033617">
    <property type="term" value="P:mitochondrial respiratory chain complex IV assembly"/>
    <property type="evidence" value="ECO:0007669"/>
    <property type="project" value="InterPro"/>
</dbReference>
<evidence type="ECO:0000256" key="8">
    <source>
        <dbReference type="ARBA" id="ARBA00023136"/>
    </source>
</evidence>
<keyword evidence="5" id="KW-0999">Mitochondrion inner membrane</keyword>
<evidence type="ECO:0000256" key="4">
    <source>
        <dbReference type="ARBA" id="ARBA00022692"/>
    </source>
</evidence>